<dbReference type="EMBL" id="CP094673">
    <property type="protein sequence ID" value="UOG77573.1"/>
    <property type="molecule type" value="Genomic_DNA"/>
</dbReference>
<reference evidence="2 3" key="1">
    <citation type="submission" date="2022-03" db="EMBL/GenBank/DDBJ databases">
        <title>Hymenobactersp. isolated from the air.</title>
        <authorList>
            <person name="Won M."/>
            <person name="Kwon S.-W."/>
        </authorList>
    </citation>
    <scope>NUCLEOTIDE SEQUENCE [LARGE SCALE GENOMIC DNA]</scope>
    <source>
        <strain evidence="2 3">KACC 21982</strain>
        <plasmid evidence="2 3">unnamed4</plasmid>
    </source>
</reference>
<sequence>MFLLLAYSPATHAQPASLDTAALTAALQQHWQQSDLPGFAVAVVHPDGVVYEQGFGYANTARRTPYTAATVQCVGSVSKTLLGVALLQAMAAGKLSLDQPVNELLPFPVHNPYSLRQPITLRHLATMTAGLTDDQRFYNAHAYAKGTHSPLTNEEYLRRTLSPSGKWYSRRRFLPHAPGTYYAYSNEAAALAAVALEQATGQSYALFTQQHILLPLGIKDSGWAYTDVDSARLATLYDGHGRVVAPYTTITYPDGGLLTSVHSLARYLHSILTPTVGGAPLSAALRDSLLRPQFSATRPPLHLDPAEPNQGLFWAHRRNGTIGHTGGDSGLTSFLFFDPVTRVGKIFLTNTELQNGPRSLAQFKAIWQLLDQLPASPNTR</sequence>
<name>A0ABY4DBX1_9BACT</name>
<dbReference type="SUPFAM" id="SSF56601">
    <property type="entry name" value="beta-lactamase/transpeptidase-like"/>
    <property type="match status" value="1"/>
</dbReference>
<keyword evidence="3" id="KW-1185">Reference proteome</keyword>
<dbReference type="InterPro" id="IPR001466">
    <property type="entry name" value="Beta-lactam-related"/>
</dbReference>
<dbReference type="Pfam" id="PF00144">
    <property type="entry name" value="Beta-lactamase"/>
    <property type="match status" value="1"/>
</dbReference>
<evidence type="ECO:0000259" key="1">
    <source>
        <dbReference type="Pfam" id="PF00144"/>
    </source>
</evidence>
<dbReference type="InterPro" id="IPR050789">
    <property type="entry name" value="Diverse_Enzym_Activities"/>
</dbReference>
<accession>A0ABY4DBX1</accession>
<dbReference type="InterPro" id="IPR012338">
    <property type="entry name" value="Beta-lactam/transpept-like"/>
</dbReference>
<dbReference type="PANTHER" id="PTHR43283">
    <property type="entry name" value="BETA-LACTAMASE-RELATED"/>
    <property type="match status" value="1"/>
</dbReference>
<organism evidence="2 3">
    <name type="scientific">Hymenobacter tibetensis</name>
    <dbReference type="NCBI Taxonomy" id="497967"/>
    <lineage>
        <taxon>Bacteria</taxon>
        <taxon>Pseudomonadati</taxon>
        <taxon>Bacteroidota</taxon>
        <taxon>Cytophagia</taxon>
        <taxon>Cytophagales</taxon>
        <taxon>Hymenobacteraceae</taxon>
        <taxon>Hymenobacter</taxon>
    </lineage>
</organism>
<evidence type="ECO:0000313" key="3">
    <source>
        <dbReference type="Proteomes" id="UP000831113"/>
    </source>
</evidence>
<feature type="domain" description="Beta-lactamase-related" evidence="1">
    <location>
        <begin position="24"/>
        <end position="357"/>
    </location>
</feature>
<dbReference type="RefSeq" id="WP_243803437.1">
    <property type="nucleotide sequence ID" value="NZ_CP094673.1"/>
</dbReference>
<evidence type="ECO:0000313" key="2">
    <source>
        <dbReference type="EMBL" id="UOG77573.1"/>
    </source>
</evidence>
<protein>
    <submittedName>
        <fullName evidence="2">Beta-lactamase family protein</fullName>
    </submittedName>
</protein>
<dbReference type="Proteomes" id="UP000831113">
    <property type="component" value="Plasmid unnamed4"/>
</dbReference>
<dbReference type="Gene3D" id="3.40.710.10">
    <property type="entry name" value="DD-peptidase/beta-lactamase superfamily"/>
    <property type="match status" value="1"/>
</dbReference>
<keyword evidence="2" id="KW-0614">Plasmid</keyword>
<geneLocation type="plasmid" evidence="2 3">
    <name>unnamed4</name>
</geneLocation>
<proteinExistence type="predicted"/>
<gene>
    <name evidence="2" type="ORF">MTX78_24470</name>
</gene>